<dbReference type="GeneID" id="111280719"/>
<evidence type="ECO:0000256" key="1">
    <source>
        <dbReference type="ARBA" id="ARBA00006993"/>
    </source>
</evidence>
<dbReference type="Proteomes" id="UP000515121">
    <property type="component" value="Unplaced"/>
</dbReference>
<dbReference type="RefSeq" id="XP_022723881.1">
    <property type="nucleotide sequence ID" value="XM_022868146.1"/>
</dbReference>
<feature type="compositionally biased region" description="Basic residues" evidence="3">
    <location>
        <begin position="186"/>
        <end position="203"/>
    </location>
</feature>
<feature type="region of interest" description="Disordered" evidence="3">
    <location>
        <begin position="439"/>
        <end position="515"/>
    </location>
</feature>
<dbReference type="KEGG" id="dzi:111280719"/>
<dbReference type="GO" id="GO:2000601">
    <property type="term" value="P:positive regulation of Arp2/3 complex-mediated actin nucleation"/>
    <property type="evidence" value="ECO:0007669"/>
    <property type="project" value="TreeGrafter"/>
</dbReference>
<dbReference type="Gene3D" id="6.10.280.150">
    <property type="match status" value="1"/>
</dbReference>
<evidence type="ECO:0000256" key="2">
    <source>
        <dbReference type="RuleBase" id="RU367034"/>
    </source>
</evidence>
<dbReference type="AlphaFoldDB" id="A0A6P5X7P9"/>
<reference evidence="5" key="1">
    <citation type="submission" date="2025-08" db="UniProtKB">
        <authorList>
            <consortium name="RefSeq"/>
        </authorList>
    </citation>
    <scope>IDENTIFICATION</scope>
    <source>
        <tissue evidence="5">Fruit stalk</tissue>
    </source>
</reference>
<feature type="compositionally biased region" description="Polar residues" evidence="3">
    <location>
        <begin position="207"/>
        <end position="231"/>
    </location>
</feature>
<keyword evidence="2" id="KW-0009">Actin-binding</keyword>
<dbReference type="GO" id="GO:0071933">
    <property type="term" value="F:Arp2/3 complex binding"/>
    <property type="evidence" value="ECO:0007669"/>
    <property type="project" value="TreeGrafter"/>
</dbReference>
<feature type="region of interest" description="Disordered" evidence="3">
    <location>
        <begin position="934"/>
        <end position="966"/>
    </location>
</feature>
<dbReference type="GO" id="GO:0005856">
    <property type="term" value="C:cytoskeleton"/>
    <property type="evidence" value="ECO:0007669"/>
    <property type="project" value="UniProtKB-SubCell"/>
</dbReference>
<dbReference type="GO" id="GO:0030036">
    <property type="term" value="P:actin cytoskeleton organization"/>
    <property type="evidence" value="ECO:0007669"/>
    <property type="project" value="UniProtKB-UniRule"/>
</dbReference>
<feature type="compositionally biased region" description="Polar residues" evidence="3">
    <location>
        <begin position="936"/>
        <end position="952"/>
    </location>
</feature>
<dbReference type="PANTHER" id="PTHR12902:SF33">
    <property type="entry name" value="PROTEIN SCAR3"/>
    <property type="match status" value="1"/>
</dbReference>
<dbReference type="GO" id="GO:0003779">
    <property type="term" value="F:actin binding"/>
    <property type="evidence" value="ECO:0007669"/>
    <property type="project" value="UniProtKB-UniRule"/>
</dbReference>
<feature type="region of interest" description="Disordered" evidence="3">
    <location>
        <begin position="173"/>
        <end position="231"/>
    </location>
</feature>
<dbReference type="PANTHER" id="PTHR12902">
    <property type="entry name" value="WASP-1"/>
    <property type="match status" value="1"/>
</dbReference>
<dbReference type="GO" id="GO:0034237">
    <property type="term" value="F:protein kinase A regulatory subunit binding"/>
    <property type="evidence" value="ECO:0007669"/>
    <property type="project" value="TreeGrafter"/>
</dbReference>
<evidence type="ECO:0000313" key="4">
    <source>
        <dbReference type="Proteomes" id="UP000515121"/>
    </source>
</evidence>
<feature type="compositionally biased region" description="Basic and acidic residues" evidence="3">
    <location>
        <begin position="439"/>
        <end position="453"/>
    </location>
</feature>
<evidence type="ECO:0000256" key="3">
    <source>
        <dbReference type="SAM" id="MobiDB-lite"/>
    </source>
</evidence>
<comment type="function">
    <text evidence="2">Involved in regulation of actin and microtubule organization. Part of a WAVE complex that activates the Arp2/3 complex.</text>
</comment>
<dbReference type="InterPro" id="IPR028288">
    <property type="entry name" value="SCAR/WAVE_fam"/>
</dbReference>
<feature type="region of interest" description="Disordered" evidence="3">
    <location>
        <begin position="533"/>
        <end position="553"/>
    </location>
</feature>
<name>A0A6P5X7P9_DURZI</name>
<comment type="subcellular location">
    <subcellularLocation>
        <location evidence="2">Cytoplasm</location>
        <location evidence="2">Cytoskeleton</location>
    </subcellularLocation>
</comment>
<sequence length="1110" mass="122069">MPLVRAQVRNEYGLGQPELYKDVNREDPNAILDGVSVAGLVGILRQLGDLAEFAAEVFHGLQEQVMSTASRSHKLMIRVQRIEAALPPLEKAVLAQTSHIHFAYSAGSEWHPRIHNEKNHFIYNDLPRFVMDSYEVCREPPRLHLLDKFDAVGPGSCLRRYSDPTYFKRASGSSIVEDAEKVPRDKKTRKSKNRRSSHRHGKLSRGASLSNRSGSMQFTSPIVNGQTSSSQTASTVDIALKSDAGEHSNSFDSRTGSGYIECVFNRGSSMLPEEQEPKEVSSRLMQETNTLGSNFPVEQSRVIDDSFSHSSSQDQIAPSSFCVTWDEKAEIVESKAANWDGDKVLEMNFDADVQETPAANLGNLVQTDILFNDIDVPQSSSIENRNDEIESEPDNYMDALNTIESEFENDIECHTKREVEQCSKNDVECQTKWEVEQSDDAKNVNDESREDGTRAIMDGNADRHPSIIESSASSNIISNNGMSSSLPDPVPSENFASERMPQISGKSPHPDHSPVTNLCVSDEICSGSLVESVISDPSSSTGSTFSNTHDPASDRIINSIRDSQNSQTEFSGVHSVGLWTNGGLLGLQPSIPPDFGISTTAHCSAAKNSEAFDPPNQTLMPFHKGPRGNSGTVIENAESTEKVPRSCSDKTSLLDNFNGIDFCLNTSLPHENKHQVNPIVKPTSIETDEENDNNSSRMFGLGHKLLVNGFRKKVSIDHDGESEPATSTKTGVLEWRNGQQGISYQKIPWPIFNEQIEDGSPVNSLTSSPPLEHMKISFNPIDGFETSKLRLQFPDGNRYQESARDMFPSFQLVPVPAFPVHGVASDTDDDTFCRSSPYMSDACLSYCSESNSEQWESGETPESKDHELYDALSRLSSMESVSSSLQVGEAANNGIHVNGGNKTIIPGTGAEPSLCVTLDLPSFDAINPVLLDETKSNSGKKNQLELQNSTELTPLPPPPPPAQWRVSKPCMDEAEERQHSLSESLRCELDLKLLGSTVSQKPKSPSVNQQKVNNEAIAVKPEKKVDQVRLIRQKEANPLSSDRGMDEKEDFLHQIRTKSFNLRPTVTAKPNVTSGPTTNVKVTAILQKANAIRQAVGSDDGEDDDNWSDT</sequence>
<accession>A0A6P5X7P9</accession>
<evidence type="ECO:0000313" key="5">
    <source>
        <dbReference type="RefSeq" id="XP_022723881.1"/>
    </source>
</evidence>
<feature type="compositionally biased region" description="Low complexity" evidence="3">
    <location>
        <begin position="467"/>
        <end position="485"/>
    </location>
</feature>
<keyword evidence="2" id="KW-0963">Cytoplasm</keyword>
<feature type="compositionally biased region" description="Low complexity" evidence="3">
    <location>
        <begin position="533"/>
        <end position="548"/>
    </location>
</feature>
<organism evidence="4 5">
    <name type="scientific">Durio zibethinus</name>
    <name type="common">Durian</name>
    <dbReference type="NCBI Taxonomy" id="66656"/>
    <lineage>
        <taxon>Eukaryota</taxon>
        <taxon>Viridiplantae</taxon>
        <taxon>Streptophyta</taxon>
        <taxon>Embryophyta</taxon>
        <taxon>Tracheophyta</taxon>
        <taxon>Spermatophyta</taxon>
        <taxon>Magnoliopsida</taxon>
        <taxon>eudicotyledons</taxon>
        <taxon>Gunneridae</taxon>
        <taxon>Pentapetalae</taxon>
        <taxon>rosids</taxon>
        <taxon>malvids</taxon>
        <taxon>Malvales</taxon>
        <taxon>Malvaceae</taxon>
        <taxon>Helicteroideae</taxon>
        <taxon>Durio</taxon>
    </lineage>
</organism>
<comment type="similarity">
    <text evidence="1 2">Belongs to the SCAR/WAVE family.</text>
</comment>
<protein>
    <recommendedName>
        <fullName evidence="2">Protein SCAR</fullName>
    </recommendedName>
    <alternativeName>
        <fullName evidence="2">Protein WAVE</fullName>
    </alternativeName>
</protein>
<keyword evidence="4" id="KW-1185">Reference proteome</keyword>
<dbReference type="Gene3D" id="1.20.5.340">
    <property type="match status" value="1"/>
</dbReference>
<proteinExistence type="inferred from homology"/>
<dbReference type="OrthoDB" id="753427at2759"/>
<gene>
    <name evidence="5" type="primary">LOC111280719</name>
</gene>
<keyword evidence="2" id="KW-0206">Cytoskeleton</keyword>